<comment type="subcellular location">
    <subcellularLocation>
        <location evidence="1">Cell envelope</location>
    </subcellularLocation>
</comment>
<feature type="domain" description="Fe/B12 periplasmic-binding" evidence="7">
    <location>
        <begin position="69"/>
        <end position="336"/>
    </location>
</feature>
<dbReference type="PANTHER" id="PTHR30532">
    <property type="entry name" value="IRON III DICITRATE-BINDING PERIPLASMIC PROTEIN"/>
    <property type="match status" value="1"/>
</dbReference>
<dbReference type="Proteomes" id="UP000595703">
    <property type="component" value="Chromosome"/>
</dbReference>
<evidence type="ECO:0000256" key="4">
    <source>
        <dbReference type="ARBA" id="ARBA00022729"/>
    </source>
</evidence>
<dbReference type="KEGG" id="arev:RVR_6980"/>
<dbReference type="EMBL" id="AP018365">
    <property type="protein sequence ID" value="BBB00085.1"/>
    <property type="molecule type" value="Genomic_DNA"/>
</dbReference>
<feature type="signal peptide" evidence="6">
    <location>
        <begin position="1"/>
        <end position="21"/>
    </location>
</feature>
<reference evidence="8 9" key="2">
    <citation type="journal article" date="2011" name="J. Antibiot.">
        <title>Furaquinocins I and J: novel polyketide isoprenoid hybrid compounds from Streptomyces reveromyceticus SN-593.</title>
        <authorList>
            <person name="Panthee S."/>
            <person name="Takahashi S."/>
            <person name="Takagi H."/>
            <person name="Nogawa T."/>
            <person name="Oowada E."/>
            <person name="Uramoto M."/>
            <person name="Osada H."/>
        </authorList>
    </citation>
    <scope>NUCLEOTIDE SEQUENCE [LARGE SCALE GENOMIC DNA]</scope>
    <source>
        <strain evidence="8 9">SN-593</strain>
    </source>
</reference>
<name>A0A7U3VQX1_9ACTN</name>
<feature type="compositionally biased region" description="Low complexity" evidence="5">
    <location>
        <begin position="32"/>
        <end position="50"/>
    </location>
</feature>
<reference evidence="8 9" key="3">
    <citation type="journal article" date="2011" name="Nat. Chem. Biol.">
        <title>Reveromycin A biosynthesis uses RevG and RevJ for stereospecific spiroacetal formation.</title>
        <authorList>
            <person name="Takahashi S."/>
            <person name="Toyoda A."/>
            <person name="Sekiyama Y."/>
            <person name="Takagi H."/>
            <person name="Nogawa T."/>
            <person name="Uramoto M."/>
            <person name="Suzuki R."/>
            <person name="Koshino H."/>
            <person name="Kumano T."/>
            <person name="Panthee S."/>
            <person name="Dairi T."/>
            <person name="Ishikawa J."/>
            <person name="Ikeda H."/>
            <person name="Sakaki Y."/>
            <person name="Osada H."/>
        </authorList>
    </citation>
    <scope>NUCLEOTIDE SEQUENCE [LARGE SCALE GENOMIC DNA]</scope>
    <source>
        <strain evidence="8 9">SN-593</strain>
    </source>
</reference>
<dbReference type="GO" id="GO:0030288">
    <property type="term" value="C:outer membrane-bounded periplasmic space"/>
    <property type="evidence" value="ECO:0007669"/>
    <property type="project" value="TreeGrafter"/>
</dbReference>
<evidence type="ECO:0000256" key="6">
    <source>
        <dbReference type="SAM" id="SignalP"/>
    </source>
</evidence>
<dbReference type="CDD" id="cd01146">
    <property type="entry name" value="FhuD"/>
    <property type="match status" value="1"/>
</dbReference>
<evidence type="ECO:0000256" key="5">
    <source>
        <dbReference type="SAM" id="MobiDB-lite"/>
    </source>
</evidence>
<reference evidence="8 9" key="1">
    <citation type="journal article" date="2010" name="J. Bacteriol.">
        <title>Biochemical characterization of a novel indole prenyltransferase from Streptomyces sp. SN-593.</title>
        <authorList>
            <person name="Takahashi S."/>
            <person name="Takagi H."/>
            <person name="Toyoda A."/>
            <person name="Uramoto M."/>
            <person name="Nogawa T."/>
            <person name="Ueki M."/>
            <person name="Sakaki Y."/>
            <person name="Osada H."/>
        </authorList>
    </citation>
    <scope>NUCLEOTIDE SEQUENCE [LARGE SCALE GENOMIC DNA]</scope>
    <source>
        <strain evidence="8 9">SN-593</strain>
    </source>
</reference>
<evidence type="ECO:0000313" key="9">
    <source>
        <dbReference type="Proteomes" id="UP000595703"/>
    </source>
</evidence>
<comment type="similarity">
    <text evidence="2">Belongs to the bacterial solute-binding protein 8 family.</text>
</comment>
<evidence type="ECO:0000313" key="8">
    <source>
        <dbReference type="EMBL" id="BBB00085.1"/>
    </source>
</evidence>
<evidence type="ECO:0000259" key="7">
    <source>
        <dbReference type="PROSITE" id="PS50983"/>
    </source>
</evidence>
<evidence type="ECO:0000256" key="2">
    <source>
        <dbReference type="ARBA" id="ARBA00008814"/>
    </source>
</evidence>
<protein>
    <submittedName>
        <fullName evidence="8">Putative binding-protein-dependent transport lipoprotein</fullName>
    </submittedName>
</protein>
<dbReference type="GO" id="GO:1901678">
    <property type="term" value="P:iron coordination entity transport"/>
    <property type="evidence" value="ECO:0007669"/>
    <property type="project" value="UniProtKB-ARBA"/>
</dbReference>
<evidence type="ECO:0000256" key="1">
    <source>
        <dbReference type="ARBA" id="ARBA00004196"/>
    </source>
</evidence>
<evidence type="ECO:0000256" key="3">
    <source>
        <dbReference type="ARBA" id="ARBA00022448"/>
    </source>
</evidence>
<keyword evidence="9" id="KW-1185">Reference proteome</keyword>
<dbReference type="PROSITE" id="PS50983">
    <property type="entry name" value="FE_B12_PBP"/>
    <property type="match status" value="1"/>
</dbReference>
<organism evidence="8 9">
    <name type="scientific">Actinacidiphila reveromycinica</name>
    <dbReference type="NCBI Taxonomy" id="659352"/>
    <lineage>
        <taxon>Bacteria</taxon>
        <taxon>Bacillati</taxon>
        <taxon>Actinomycetota</taxon>
        <taxon>Actinomycetes</taxon>
        <taxon>Kitasatosporales</taxon>
        <taxon>Streptomycetaceae</taxon>
        <taxon>Actinacidiphila</taxon>
    </lineage>
</organism>
<dbReference type="PROSITE" id="PS51257">
    <property type="entry name" value="PROKAR_LIPOPROTEIN"/>
    <property type="match status" value="1"/>
</dbReference>
<keyword evidence="8" id="KW-0449">Lipoprotein</keyword>
<feature type="chain" id="PRO_5038467694" evidence="6">
    <location>
        <begin position="22"/>
        <end position="336"/>
    </location>
</feature>
<dbReference type="RefSeq" id="WP_202236152.1">
    <property type="nucleotide sequence ID" value="NZ_AP018365.1"/>
</dbReference>
<sequence length="336" mass="34128">MRRLPAAAAISAAVAAALVLAGCGTTEKSDDSASTGSSASAGGSATPAGPITLTDASGTTVHLDHPATRVVGTEWNVVEDLVALGVAPVGVADVKGYTEWDKAAPLTNSPKDIGTRGEPSTDTIAALTPDLVVATTDLSASVVKQLRKVATVLVVKPADAADQIGTMTDGLDLIAKATGTTAKAKQVTSAFQAKVADGRAKLQAAGLAGKKVAFADSYVVSNQVTVRGYTSGSLIGAVNEDLGLKNAWTLKGDKAYGLASTDVEGLTGLGDVQFAYIQNDTDGDPFATNLAKNAVWKSLPFVKAGNVHRLPDGVWMFGGPESMEAYIDGLVGALTK</sequence>
<feature type="region of interest" description="Disordered" evidence="5">
    <location>
        <begin position="26"/>
        <end position="58"/>
    </location>
</feature>
<reference evidence="8 9" key="4">
    <citation type="journal article" date="2020" name="Sci. Rep.">
        <title>beta-carboline chemical signals induce reveromycin production through a LuxR family regulator in Streptomyces sp. SN-593.</title>
        <authorList>
            <person name="Panthee S."/>
            <person name="Kito N."/>
            <person name="Hayashi T."/>
            <person name="Shimizu T."/>
            <person name="Ishikawa J."/>
            <person name="Hamamoto H."/>
            <person name="Osada H."/>
            <person name="Takahashi S."/>
        </authorList>
    </citation>
    <scope>NUCLEOTIDE SEQUENCE [LARGE SCALE GENOMIC DNA]</scope>
    <source>
        <strain evidence="8 9">SN-593</strain>
    </source>
</reference>
<dbReference type="AlphaFoldDB" id="A0A7U3VQX1"/>
<keyword evidence="4 6" id="KW-0732">Signal</keyword>
<dbReference type="Pfam" id="PF01497">
    <property type="entry name" value="Peripla_BP_2"/>
    <property type="match status" value="1"/>
</dbReference>
<keyword evidence="3" id="KW-0813">Transport</keyword>
<proteinExistence type="inferred from homology"/>
<gene>
    <name evidence="8" type="ORF">RVR_6980</name>
</gene>
<dbReference type="PANTHER" id="PTHR30532:SF1">
    <property type="entry name" value="IRON(3+)-HYDROXAMATE-BINDING PROTEIN FHUD"/>
    <property type="match status" value="1"/>
</dbReference>
<dbReference type="SUPFAM" id="SSF53807">
    <property type="entry name" value="Helical backbone' metal receptor"/>
    <property type="match status" value="1"/>
</dbReference>
<dbReference type="InterPro" id="IPR051313">
    <property type="entry name" value="Bact_iron-sidero_bind"/>
</dbReference>
<accession>A0A7U3VQX1</accession>
<dbReference type="Gene3D" id="3.40.50.1980">
    <property type="entry name" value="Nitrogenase molybdenum iron protein domain"/>
    <property type="match status" value="2"/>
</dbReference>
<dbReference type="InterPro" id="IPR002491">
    <property type="entry name" value="ABC_transptr_periplasmic_BD"/>
</dbReference>